<evidence type="ECO:0000259" key="1">
    <source>
        <dbReference type="PROSITE" id="PS51186"/>
    </source>
</evidence>
<evidence type="ECO:0000313" key="2">
    <source>
        <dbReference type="EMBL" id="VYT04547.1"/>
    </source>
</evidence>
<name>A0A6N2TG49_9FIRM</name>
<dbReference type="InterPro" id="IPR050276">
    <property type="entry name" value="MshD_Acetyltransferase"/>
</dbReference>
<protein>
    <submittedName>
        <fullName evidence="2">Acetyltransferase YjbC</fullName>
        <ecNumber evidence="2">2.3.1.-</ecNumber>
    </submittedName>
</protein>
<dbReference type="InterPro" id="IPR016181">
    <property type="entry name" value="Acyl_CoA_acyltransferase"/>
</dbReference>
<keyword evidence="2" id="KW-0808">Transferase</keyword>
<dbReference type="PANTHER" id="PTHR43617">
    <property type="entry name" value="L-AMINO ACID N-ACETYLTRANSFERASE"/>
    <property type="match status" value="1"/>
</dbReference>
<proteinExistence type="predicted"/>
<dbReference type="PANTHER" id="PTHR43617:SF2">
    <property type="entry name" value="UPF0039 PROTEIN SLL0451"/>
    <property type="match status" value="1"/>
</dbReference>
<dbReference type="PROSITE" id="PS51186">
    <property type="entry name" value="GNAT"/>
    <property type="match status" value="2"/>
</dbReference>
<dbReference type="SUPFAM" id="SSF55729">
    <property type="entry name" value="Acyl-CoA N-acyltransferases (Nat)"/>
    <property type="match status" value="2"/>
</dbReference>
<dbReference type="CDD" id="cd04301">
    <property type="entry name" value="NAT_SF"/>
    <property type="match status" value="2"/>
</dbReference>
<feature type="domain" description="N-acetyltransferase" evidence="1">
    <location>
        <begin position="3"/>
        <end position="155"/>
    </location>
</feature>
<dbReference type="GO" id="GO:0016747">
    <property type="term" value="F:acyltransferase activity, transferring groups other than amino-acyl groups"/>
    <property type="evidence" value="ECO:0007669"/>
    <property type="project" value="InterPro"/>
</dbReference>
<keyword evidence="2" id="KW-0012">Acyltransferase</keyword>
<gene>
    <name evidence="2" type="primary">yjbC</name>
    <name evidence="2" type="ORF">AULFYP135_01418</name>
</gene>
<dbReference type="EC" id="2.3.1.-" evidence="2"/>
<reference evidence="2" key="1">
    <citation type="submission" date="2019-11" db="EMBL/GenBank/DDBJ databases">
        <authorList>
            <person name="Feng L."/>
        </authorList>
    </citation>
    <scope>NUCLEOTIDE SEQUENCE</scope>
    <source>
        <strain evidence="2">AundefinedLFYP135</strain>
    </source>
</reference>
<dbReference type="EMBL" id="CACRSL010000003">
    <property type="protein sequence ID" value="VYT04547.1"/>
    <property type="molecule type" value="Genomic_DNA"/>
</dbReference>
<dbReference type="AlphaFoldDB" id="A0A6N2TG49"/>
<accession>A0A6N2TG49</accession>
<feature type="domain" description="N-acetyltransferase" evidence="1">
    <location>
        <begin position="184"/>
        <end position="334"/>
    </location>
</feature>
<organism evidence="2">
    <name type="scientific">uncultured Anaerotruncus sp</name>
    <dbReference type="NCBI Taxonomy" id="905011"/>
    <lineage>
        <taxon>Bacteria</taxon>
        <taxon>Bacillati</taxon>
        <taxon>Bacillota</taxon>
        <taxon>Clostridia</taxon>
        <taxon>Eubacteriales</taxon>
        <taxon>Oscillospiraceae</taxon>
        <taxon>Anaerotruncus</taxon>
        <taxon>environmental samples</taxon>
    </lineage>
</organism>
<dbReference type="Gene3D" id="3.40.630.30">
    <property type="match status" value="2"/>
</dbReference>
<sequence>MNLLIRPESPQDFKAIRQVVYAAFEQAQHSDGDEHNLVERLRQDPAYLPSLALVALDGAQIVGHCMLTRLTIGDSPCKALALAPVAVLPSYQGKGIGSKLIQQAISQAALEGFDGIVVLGHAAYYPRFGFVPASRFGILCPFPVEDANFMALSLREDGLKNAAGTVHYAGAFFPDPPFPFEIHSTQNPISPEDFERVWGLMDASFPASERRDYAGQKALLNKDCYHLLLHRDSSGQIIAFMAIWRLDGYTFVEHLAVDGAQRGSGLGGKFLDAVAAGEGQPIVLEVEPPENGEMARRRIGFYQRHGFHLCTQPYLQPSLQPQFPFMPLMLMTYPDPLEEMDFGLLKAAVYRDVYGLEE</sequence>
<dbReference type="InterPro" id="IPR000182">
    <property type="entry name" value="GNAT_dom"/>
</dbReference>
<dbReference type="Pfam" id="PF13508">
    <property type="entry name" value="Acetyltransf_7"/>
    <property type="match status" value="2"/>
</dbReference>